<evidence type="ECO:0000256" key="8">
    <source>
        <dbReference type="ARBA" id="ARBA00022989"/>
    </source>
</evidence>
<evidence type="ECO:0000256" key="6">
    <source>
        <dbReference type="ARBA" id="ARBA00022692"/>
    </source>
</evidence>
<dbReference type="InterPro" id="IPR004692">
    <property type="entry name" value="SecG"/>
</dbReference>
<protein>
    <recommendedName>
        <fullName evidence="3 11">Protein-export membrane protein SecG</fullName>
    </recommendedName>
</protein>
<name>A0AAN1SYL3_9PROT</name>
<keyword evidence="8 11" id="KW-1133">Transmembrane helix</keyword>
<keyword evidence="9 11" id="KW-0811">Translocation</keyword>
<dbReference type="GO" id="GO:0043952">
    <property type="term" value="P:protein transport by the Sec complex"/>
    <property type="evidence" value="ECO:0007669"/>
    <property type="project" value="TreeGrafter"/>
</dbReference>
<evidence type="ECO:0000256" key="9">
    <source>
        <dbReference type="ARBA" id="ARBA00023010"/>
    </source>
</evidence>
<keyword evidence="13" id="KW-1185">Reference proteome</keyword>
<keyword evidence="4 11" id="KW-0813">Transport</keyword>
<evidence type="ECO:0000256" key="3">
    <source>
        <dbReference type="ARBA" id="ARBA00017876"/>
    </source>
</evidence>
<evidence type="ECO:0000256" key="10">
    <source>
        <dbReference type="ARBA" id="ARBA00023136"/>
    </source>
</evidence>
<accession>A0AAN1SYL3</accession>
<dbReference type="GO" id="GO:0009306">
    <property type="term" value="P:protein secretion"/>
    <property type="evidence" value="ECO:0007669"/>
    <property type="project" value="UniProtKB-UniRule"/>
</dbReference>
<dbReference type="GO" id="GO:0005886">
    <property type="term" value="C:plasma membrane"/>
    <property type="evidence" value="ECO:0007669"/>
    <property type="project" value="UniProtKB-SubCell"/>
</dbReference>
<comment type="similarity">
    <text evidence="2 11">Belongs to the SecG family.</text>
</comment>
<dbReference type="AlphaFoldDB" id="A0AAN1SYL3"/>
<gene>
    <name evidence="12" type="ORF">FGKAn22_07390</name>
</gene>
<evidence type="ECO:0000256" key="1">
    <source>
        <dbReference type="ARBA" id="ARBA00004651"/>
    </source>
</evidence>
<evidence type="ECO:0000256" key="4">
    <source>
        <dbReference type="ARBA" id="ARBA00022448"/>
    </source>
</evidence>
<comment type="caution">
    <text evidence="11">Lacks conserved residue(s) required for the propagation of feature annotation.</text>
</comment>
<dbReference type="RefSeq" id="WP_212786647.1">
    <property type="nucleotide sequence ID" value="NZ_AP019536.1"/>
</dbReference>
<evidence type="ECO:0000313" key="12">
    <source>
        <dbReference type="EMBL" id="BBI99046.1"/>
    </source>
</evidence>
<comment type="subcellular location">
    <subcellularLocation>
        <location evidence="1 11">Cell membrane</location>
        <topology evidence="1 11">Multi-pass membrane protein</topology>
    </subcellularLocation>
</comment>
<keyword evidence="7 11" id="KW-0653">Protein transport</keyword>
<evidence type="ECO:0000256" key="2">
    <source>
        <dbReference type="ARBA" id="ARBA00008445"/>
    </source>
</evidence>
<dbReference type="GO" id="GO:0015450">
    <property type="term" value="F:protein-transporting ATPase activity"/>
    <property type="evidence" value="ECO:0007669"/>
    <property type="project" value="UniProtKB-UniRule"/>
</dbReference>
<feature type="transmembrane region" description="Helical" evidence="11">
    <location>
        <begin position="51"/>
        <end position="74"/>
    </location>
</feature>
<dbReference type="PRINTS" id="PR01651">
    <property type="entry name" value="SECGEXPORT"/>
</dbReference>
<keyword evidence="6 11" id="KW-0812">Transmembrane</keyword>
<dbReference type="EMBL" id="AP019536">
    <property type="protein sequence ID" value="BBI99046.1"/>
    <property type="molecule type" value="Genomic_DNA"/>
</dbReference>
<dbReference type="PANTHER" id="PTHR34182">
    <property type="entry name" value="PROTEIN-EXPORT MEMBRANE PROTEIN SECG"/>
    <property type="match status" value="1"/>
</dbReference>
<comment type="function">
    <text evidence="11">Involved in protein export. Participates in an early event of protein translocation.</text>
</comment>
<evidence type="ECO:0000256" key="7">
    <source>
        <dbReference type="ARBA" id="ARBA00022927"/>
    </source>
</evidence>
<dbReference type="PANTHER" id="PTHR34182:SF1">
    <property type="entry name" value="PROTEIN-EXPORT MEMBRANE PROTEIN SECG"/>
    <property type="match status" value="1"/>
</dbReference>
<dbReference type="Pfam" id="PF03840">
    <property type="entry name" value="SecG"/>
    <property type="match status" value="1"/>
</dbReference>
<dbReference type="NCBIfam" id="TIGR00810">
    <property type="entry name" value="secG"/>
    <property type="match status" value="1"/>
</dbReference>
<sequence length="114" mass="11564">METLVWVVHVVTAVVLIGLVLIQHGKGADMGAAFGSGSAGSLFGSSGSANFLSRSTAVAAAVFFVTSLALTYIYSHPAQQQGVMDRVGPVAAPAAPVAPVVNPADDSKSKEIPR</sequence>
<keyword evidence="5 11" id="KW-1003">Cell membrane</keyword>
<evidence type="ECO:0000313" key="13">
    <source>
        <dbReference type="Proteomes" id="UP001319121"/>
    </source>
</evidence>
<organism evidence="12 13">
    <name type="scientific">Ferrigenium kumadai</name>
    <dbReference type="NCBI Taxonomy" id="1682490"/>
    <lineage>
        <taxon>Bacteria</taxon>
        <taxon>Pseudomonadati</taxon>
        <taxon>Pseudomonadota</taxon>
        <taxon>Betaproteobacteria</taxon>
        <taxon>Nitrosomonadales</taxon>
        <taxon>Gallionellaceae</taxon>
        <taxon>Ferrigenium</taxon>
    </lineage>
</organism>
<keyword evidence="10 11" id="KW-0472">Membrane</keyword>
<evidence type="ECO:0000256" key="5">
    <source>
        <dbReference type="ARBA" id="ARBA00022475"/>
    </source>
</evidence>
<dbReference type="GO" id="GO:0065002">
    <property type="term" value="P:intracellular protein transmembrane transport"/>
    <property type="evidence" value="ECO:0007669"/>
    <property type="project" value="TreeGrafter"/>
</dbReference>
<dbReference type="Proteomes" id="UP001319121">
    <property type="component" value="Chromosome"/>
</dbReference>
<reference evidence="12 13" key="1">
    <citation type="submission" date="2019-03" db="EMBL/GenBank/DDBJ databases">
        <title>Complete genome sequence of Ferrigenium kumadai strain An22, a microaerophilic iron-oxidizing bacterium isolated from a paddy field soil.</title>
        <authorList>
            <person name="Watanabe T."/>
            <person name="Asakawa S."/>
        </authorList>
    </citation>
    <scope>NUCLEOTIDE SEQUENCE [LARGE SCALE GENOMIC DNA]</scope>
    <source>
        <strain evidence="12 13">An22</strain>
    </source>
</reference>
<proteinExistence type="inferred from homology"/>
<dbReference type="KEGG" id="fku:FGKAn22_07390"/>
<evidence type="ECO:0000256" key="11">
    <source>
        <dbReference type="RuleBase" id="RU365087"/>
    </source>
</evidence>